<dbReference type="PANTHER" id="PTHR21198:SF7">
    <property type="entry name" value="ASPARTATE-GLUTAMATE RACEMASE FAMILY"/>
    <property type="match status" value="1"/>
</dbReference>
<dbReference type="InterPro" id="IPR033134">
    <property type="entry name" value="Asp/Glu_racemase_AS_2"/>
</dbReference>
<dbReference type="Pfam" id="PF01177">
    <property type="entry name" value="Asp_Glu_race"/>
    <property type="match status" value="1"/>
</dbReference>
<gene>
    <name evidence="3" type="ORF">ELE36_19875</name>
</gene>
<sequence length="235" mass="25696">MIKKAHKKIGIIGGLSPESTVSYYSHITRSYVARFGDCGYPEIIIYSVNLEQYHAWRAQGRWDLIAKDLANIANKLKDAGADLGVIATNTMHKVFDQVQDGTDLPLLHILEPTIAEIRKAGLLRVGLLGTQFTMAEQFYKNHLSSAGISTVVPTLANQAIVHDIIVKELVRGIFTEQSRQSYLEIINQLVADGADGVILGCTEIPLLIDQKSCEVPLFDTATLHAEAALQAAISV</sequence>
<accession>A0A411HPQ1</accession>
<dbReference type="KEGG" id="xbc:ELE36_19875"/>
<keyword evidence="4" id="KW-1185">Reference proteome</keyword>
<dbReference type="Proteomes" id="UP000291562">
    <property type="component" value="Chromosome"/>
</dbReference>
<dbReference type="PROSITE" id="PS00924">
    <property type="entry name" value="ASP_GLU_RACEMASE_2"/>
    <property type="match status" value="1"/>
</dbReference>
<keyword evidence="2 3" id="KW-0413">Isomerase</keyword>
<evidence type="ECO:0000256" key="2">
    <source>
        <dbReference type="ARBA" id="ARBA00023235"/>
    </source>
</evidence>
<dbReference type="AlphaFoldDB" id="A0A411HPQ1"/>
<dbReference type="InterPro" id="IPR001920">
    <property type="entry name" value="Asp/Glu_race"/>
</dbReference>
<dbReference type="InterPro" id="IPR015942">
    <property type="entry name" value="Asp/Glu/hydantoin_racemase"/>
</dbReference>
<dbReference type="PANTHER" id="PTHR21198">
    <property type="entry name" value="GLUTAMATE RACEMASE"/>
    <property type="match status" value="1"/>
</dbReference>
<evidence type="ECO:0000313" key="3">
    <source>
        <dbReference type="EMBL" id="QBB72442.1"/>
    </source>
</evidence>
<proteinExistence type="inferred from homology"/>
<dbReference type="GO" id="GO:0047661">
    <property type="term" value="F:amino-acid racemase activity"/>
    <property type="evidence" value="ECO:0007669"/>
    <property type="project" value="InterPro"/>
</dbReference>
<dbReference type="OrthoDB" id="9803739at2"/>
<comment type="similarity">
    <text evidence="1">Belongs to the aspartate/glutamate racemases family.</text>
</comment>
<dbReference type="EC" id="5.1.1.-" evidence="3"/>
<evidence type="ECO:0000256" key="1">
    <source>
        <dbReference type="ARBA" id="ARBA00007847"/>
    </source>
</evidence>
<reference evidence="3 4" key="1">
    <citation type="submission" date="2019-01" db="EMBL/GenBank/DDBJ databases">
        <title>Pseudolysobacter antarctica gen. nov., sp. nov., isolated from Fildes Peninsula, Antarctica.</title>
        <authorList>
            <person name="Wei Z."/>
            <person name="Peng F."/>
        </authorList>
    </citation>
    <scope>NUCLEOTIDE SEQUENCE [LARGE SCALE GENOMIC DNA]</scope>
    <source>
        <strain evidence="3 4">AQ6-296</strain>
    </source>
</reference>
<name>A0A411HPQ1_9GAMM</name>
<protein>
    <submittedName>
        <fullName evidence="3">Amino acid racemase</fullName>
        <ecNumber evidence="3">5.1.1.-</ecNumber>
    </submittedName>
</protein>
<dbReference type="NCBIfam" id="TIGR00035">
    <property type="entry name" value="asp_race"/>
    <property type="match status" value="1"/>
</dbReference>
<dbReference type="Gene3D" id="3.40.50.1860">
    <property type="match status" value="2"/>
</dbReference>
<dbReference type="SUPFAM" id="SSF53681">
    <property type="entry name" value="Aspartate/glutamate racemase"/>
    <property type="match status" value="2"/>
</dbReference>
<dbReference type="RefSeq" id="WP_129836402.1">
    <property type="nucleotide sequence ID" value="NZ_CP035704.1"/>
</dbReference>
<dbReference type="EMBL" id="CP035704">
    <property type="protein sequence ID" value="QBB72442.1"/>
    <property type="molecule type" value="Genomic_DNA"/>
</dbReference>
<evidence type="ECO:0000313" key="4">
    <source>
        <dbReference type="Proteomes" id="UP000291562"/>
    </source>
</evidence>
<organism evidence="3 4">
    <name type="scientific">Pseudolysobacter antarcticus</name>
    <dbReference type="NCBI Taxonomy" id="2511995"/>
    <lineage>
        <taxon>Bacteria</taxon>
        <taxon>Pseudomonadati</taxon>
        <taxon>Pseudomonadota</taxon>
        <taxon>Gammaproteobacteria</taxon>
        <taxon>Lysobacterales</taxon>
        <taxon>Rhodanobacteraceae</taxon>
        <taxon>Pseudolysobacter</taxon>
    </lineage>
</organism>
<dbReference type="InterPro" id="IPR004380">
    <property type="entry name" value="Asp_race"/>
</dbReference>